<evidence type="ECO:0000256" key="2">
    <source>
        <dbReference type="SAM" id="MobiDB-lite"/>
    </source>
</evidence>
<name>C1FGP4_MICCC</name>
<protein>
    <submittedName>
        <fullName evidence="3">Uncharacterized protein</fullName>
    </submittedName>
</protein>
<feature type="compositionally biased region" description="Basic and acidic residues" evidence="2">
    <location>
        <begin position="144"/>
        <end position="162"/>
    </location>
</feature>
<dbReference type="InterPro" id="IPR008406">
    <property type="entry name" value="DRM/ARP"/>
</dbReference>
<feature type="compositionally biased region" description="Polar residues" evidence="2">
    <location>
        <begin position="166"/>
        <end position="185"/>
    </location>
</feature>
<evidence type="ECO:0000313" key="4">
    <source>
        <dbReference type="Proteomes" id="UP000002009"/>
    </source>
</evidence>
<organism evidence="3 4">
    <name type="scientific">Micromonas commoda (strain RCC299 / NOUM17 / CCMP2709)</name>
    <name type="common">Picoplanktonic green alga</name>
    <dbReference type="NCBI Taxonomy" id="296587"/>
    <lineage>
        <taxon>Eukaryota</taxon>
        <taxon>Viridiplantae</taxon>
        <taxon>Chlorophyta</taxon>
        <taxon>Mamiellophyceae</taxon>
        <taxon>Mamiellales</taxon>
        <taxon>Mamiellaceae</taxon>
        <taxon>Micromonas</taxon>
    </lineage>
</organism>
<dbReference type="GeneID" id="8245675"/>
<feature type="compositionally biased region" description="Basic and acidic residues" evidence="2">
    <location>
        <begin position="34"/>
        <end position="45"/>
    </location>
</feature>
<feature type="region of interest" description="Disordered" evidence="2">
    <location>
        <begin position="100"/>
        <end position="185"/>
    </location>
</feature>
<comment type="similarity">
    <text evidence="1">Belongs to the DRM1/ARP family.</text>
</comment>
<dbReference type="Proteomes" id="UP000002009">
    <property type="component" value="Chromosome 8"/>
</dbReference>
<dbReference type="RefSeq" id="XP_002508319.1">
    <property type="nucleotide sequence ID" value="XM_002508273.1"/>
</dbReference>
<keyword evidence="4" id="KW-1185">Reference proteome</keyword>
<sequence length="185" mass="19724">MLSPEAFVRWLRLGVGAAFLNSKPTPPDPSLKSNSERLSHLEDPAVRTSLGDKGGVAVPDPRWRRGGNAANRLVTANRLVAASFALVGVYLAARFFDDEKDKNVDAPPPPSGTPRTSAAGAKGAWRPVFDPGSNPALETTGASKFDKPSGDDDKSVMEHRLAADTSGRNLPSASVHQQDSVTRRR</sequence>
<gene>
    <name evidence="3" type="ORF">MICPUN_102036</name>
</gene>
<evidence type="ECO:0000313" key="3">
    <source>
        <dbReference type="EMBL" id="ACO69577.1"/>
    </source>
</evidence>
<evidence type="ECO:0000256" key="1">
    <source>
        <dbReference type="ARBA" id="ARBA00010502"/>
    </source>
</evidence>
<dbReference type="EMBL" id="CP001575">
    <property type="protein sequence ID" value="ACO69577.1"/>
    <property type="molecule type" value="Genomic_DNA"/>
</dbReference>
<dbReference type="AlphaFoldDB" id="C1FGP4"/>
<dbReference type="InParanoid" id="C1FGP4"/>
<proteinExistence type="inferred from homology"/>
<dbReference type="Pfam" id="PF05564">
    <property type="entry name" value="Auxin_repressed"/>
    <property type="match status" value="1"/>
</dbReference>
<feature type="region of interest" description="Disordered" evidence="2">
    <location>
        <begin position="22"/>
        <end position="63"/>
    </location>
</feature>
<accession>C1FGP4</accession>
<dbReference type="KEGG" id="mis:MICPUN_102036"/>
<reference evidence="3 4" key="1">
    <citation type="journal article" date="2009" name="Science">
        <title>Green evolution and dynamic adaptations revealed by genomes of the marine picoeukaryotes Micromonas.</title>
        <authorList>
            <person name="Worden A.Z."/>
            <person name="Lee J.H."/>
            <person name="Mock T."/>
            <person name="Rouze P."/>
            <person name="Simmons M.P."/>
            <person name="Aerts A.L."/>
            <person name="Allen A.E."/>
            <person name="Cuvelier M.L."/>
            <person name="Derelle E."/>
            <person name="Everett M.V."/>
            <person name="Foulon E."/>
            <person name="Grimwood J."/>
            <person name="Gundlach H."/>
            <person name="Henrissat B."/>
            <person name="Napoli C."/>
            <person name="McDonald S.M."/>
            <person name="Parker M.S."/>
            <person name="Rombauts S."/>
            <person name="Salamov A."/>
            <person name="Von Dassow P."/>
            <person name="Badger J.H."/>
            <person name="Coutinho P.M."/>
            <person name="Demir E."/>
            <person name="Dubchak I."/>
            <person name="Gentemann C."/>
            <person name="Eikrem W."/>
            <person name="Gready J.E."/>
            <person name="John U."/>
            <person name="Lanier W."/>
            <person name="Lindquist E.A."/>
            <person name="Lucas S."/>
            <person name="Mayer K.F."/>
            <person name="Moreau H."/>
            <person name="Not F."/>
            <person name="Otillar R."/>
            <person name="Panaud O."/>
            <person name="Pangilinan J."/>
            <person name="Paulsen I."/>
            <person name="Piegu B."/>
            <person name="Poliakov A."/>
            <person name="Robbens S."/>
            <person name="Schmutz J."/>
            <person name="Toulza E."/>
            <person name="Wyss T."/>
            <person name="Zelensky A."/>
            <person name="Zhou K."/>
            <person name="Armbrust E.V."/>
            <person name="Bhattacharya D."/>
            <person name="Goodenough U.W."/>
            <person name="Van de Peer Y."/>
            <person name="Grigoriev I.V."/>
        </authorList>
    </citation>
    <scope>NUCLEOTIDE SEQUENCE [LARGE SCALE GENOMIC DNA]</scope>
    <source>
        <strain evidence="4">RCC299 / NOUM17</strain>
    </source>
</reference>